<dbReference type="Proteomes" id="UP001062263">
    <property type="component" value="Chromosome"/>
</dbReference>
<keyword evidence="2" id="KW-1185">Reference proteome</keyword>
<sequence length="87" mass="9955">MFRAGVGAQEILSVDRSGQISQNARRNTGMAEWYGVYGNGKPFSSEFHKNLTDINKKSFPAYLFLTNRKYLCPWHGEADHKNDILIF</sequence>
<reference evidence="1" key="1">
    <citation type="submission" date="2022-06" db="EMBL/GenBank/DDBJ databases">
        <title>Akkermansia biwalacus sp. nov., an anaerobic mucin-degrading bacterium isolated from human intestine.</title>
        <authorList>
            <person name="Kobayashi Y."/>
            <person name="Inoue S."/>
            <person name="Kawahara T."/>
            <person name="Kohda N."/>
        </authorList>
    </citation>
    <scope>NUCLEOTIDE SEQUENCE</scope>
    <source>
        <strain evidence="1">WON2089</strain>
    </source>
</reference>
<organism evidence="1 2">
    <name type="scientific">Akkermansia biwaensis</name>
    <dbReference type="NCBI Taxonomy" id="2946555"/>
    <lineage>
        <taxon>Bacteria</taxon>
        <taxon>Pseudomonadati</taxon>
        <taxon>Verrucomicrobiota</taxon>
        <taxon>Verrucomicrobiia</taxon>
        <taxon>Verrucomicrobiales</taxon>
        <taxon>Akkermansiaceae</taxon>
        <taxon>Akkermansia</taxon>
    </lineage>
</organism>
<name>A0ABN6QLW3_9BACT</name>
<proteinExistence type="predicted"/>
<evidence type="ECO:0000313" key="1">
    <source>
        <dbReference type="EMBL" id="BDL44772.1"/>
    </source>
</evidence>
<evidence type="ECO:0000313" key="2">
    <source>
        <dbReference type="Proteomes" id="UP001062263"/>
    </source>
</evidence>
<gene>
    <name evidence="1" type="ORF">Abiwalacus_23460</name>
</gene>
<dbReference type="EMBL" id="AP025943">
    <property type="protein sequence ID" value="BDL44772.1"/>
    <property type="molecule type" value="Genomic_DNA"/>
</dbReference>
<protein>
    <submittedName>
        <fullName evidence="1">Uncharacterized protein</fullName>
    </submittedName>
</protein>
<accession>A0ABN6QLW3</accession>